<dbReference type="InterPro" id="IPR017884">
    <property type="entry name" value="SANT_dom"/>
</dbReference>
<proteinExistence type="inferred from homology"/>
<dbReference type="GO" id="GO:0005654">
    <property type="term" value="C:nucleoplasm"/>
    <property type="evidence" value="ECO:0007669"/>
    <property type="project" value="UniProtKB-ARBA"/>
</dbReference>
<dbReference type="GO" id="GO:0032991">
    <property type="term" value="C:protein-containing complex"/>
    <property type="evidence" value="ECO:0007669"/>
    <property type="project" value="UniProtKB-ARBA"/>
</dbReference>
<dbReference type="SUPFAM" id="SSF46689">
    <property type="entry name" value="Homeodomain-like"/>
    <property type="match status" value="1"/>
</dbReference>
<dbReference type="InterPro" id="IPR051571">
    <property type="entry name" value="N-CoR_corepressor"/>
</dbReference>
<evidence type="ECO:0000256" key="1">
    <source>
        <dbReference type="ARBA" id="ARBA00010097"/>
    </source>
</evidence>
<dbReference type="STRING" id="70667.A0A183TKW0"/>
<gene>
    <name evidence="4" type="ORF">SSLN_LOCUS17108</name>
</gene>
<dbReference type="OrthoDB" id="10258692at2759"/>
<feature type="compositionally biased region" description="Polar residues" evidence="2">
    <location>
        <begin position="326"/>
        <end position="336"/>
    </location>
</feature>
<feature type="compositionally biased region" description="Polar residues" evidence="2">
    <location>
        <begin position="445"/>
        <end position="459"/>
    </location>
</feature>
<evidence type="ECO:0000313" key="5">
    <source>
        <dbReference type="Proteomes" id="UP000275846"/>
    </source>
</evidence>
<dbReference type="PANTHER" id="PTHR13992:SF39">
    <property type="entry name" value="SMRTER, ISOFORM G"/>
    <property type="match status" value="1"/>
</dbReference>
<dbReference type="PROSITE" id="PS51293">
    <property type="entry name" value="SANT"/>
    <property type="match status" value="1"/>
</dbReference>
<feature type="compositionally biased region" description="Low complexity" evidence="2">
    <location>
        <begin position="260"/>
        <end position="286"/>
    </location>
</feature>
<dbReference type="GO" id="GO:0006357">
    <property type="term" value="P:regulation of transcription by RNA polymerase II"/>
    <property type="evidence" value="ECO:0007669"/>
    <property type="project" value="TreeGrafter"/>
</dbReference>
<feature type="compositionally biased region" description="Low complexity" evidence="2">
    <location>
        <begin position="366"/>
        <end position="391"/>
    </location>
</feature>
<dbReference type="Proteomes" id="UP000275846">
    <property type="component" value="Unassembled WGS sequence"/>
</dbReference>
<organism evidence="6">
    <name type="scientific">Schistocephalus solidus</name>
    <name type="common">Tapeworm</name>
    <dbReference type="NCBI Taxonomy" id="70667"/>
    <lineage>
        <taxon>Eukaryota</taxon>
        <taxon>Metazoa</taxon>
        <taxon>Spiralia</taxon>
        <taxon>Lophotrochozoa</taxon>
        <taxon>Platyhelminthes</taxon>
        <taxon>Cestoda</taxon>
        <taxon>Eucestoda</taxon>
        <taxon>Diphyllobothriidea</taxon>
        <taxon>Diphyllobothriidae</taxon>
        <taxon>Schistocephalus</taxon>
    </lineage>
</organism>
<feature type="compositionally biased region" description="Polar residues" evidence="2">
    <location>
        <begin position="307"/>
        <end position="317"/>
    </location>
</feature>
<name>A0A183TKW0_SCHSO</name>
<comment type="similarity">
    <text evidence="1">Belongs to the N-CoR nuclear receptor corepressors family.</text>
</comment>
<reference evidence="6" key="1">
    <citation type="submission" date="2016-06" db="UniProtKB">
        <authorList>
            <consortium name="WormBaseParasite"/>
        </authorList>
    </citation>
    <scope>IDENTIFICATION</scope>
</reference>
<dbReference type="PANTHER" id="PTHR13992">
    <property type="entry name" value="NUCLEAR RECEPTOR CO-REPRESSOR RELATED NCOR"/>
    <property type="match status" value="1"/>
</dbReference>
<protein>
    <submittedName>
        <fullName evidence="6">SANT domain-containing protein</fullName>
    </submittedName>
</protein>
<evidence type="ECO:0000313" key="4">
    <source>
        <dbReference type="EMBL" id="VDM03494.1"/>
    </source>
</evidence>
<dbReference type="AlphaFoldDB" id="A0A183TKW0"/>
<feature type="region of interest" description="Disordered" evidence="2">
    <location>
        <begin position="163"/>
        <end position="432"/>
    </location>
</feature>
<feature type="region of interest" description="Disordered" evidence="2">
    <location>
        <begin position="504"/>
        <end position="543"/>
    </location>
</feature>
<feature type="compositionally biased region" description="Polar residues" evidence="2">
    <location>
        <begin position="180"/>
        <end position="191"/>
    </location>
</feature>
<feature type="compositionally biased region" description="Low complexity" evidence="2">
    <location>
        <begin position="528"/>
        <end position="543"/>
    </location>
</feature>
<keyword evidence="5" id="KW-1185">Reference proteome</keyword>
<sequence>MPSRPHYAGAFAAFEPGLFARGGGGGGFKRVKFMIVRNTLICREGGLPSMVTRGGLCSQSMLLSGFSIPHHQEYAIDPPVPLAPWQKSYQFICTTRLINDPKSEHVSAQNLDRWSERDKAVFKERFLATPKNFTSIASYVGKPVSECVHYYYLSKKTEGYKALVKKHTSRRSRTRPSDKNGPTGTSHSTSGHRPVRTATPASGSHGNEAGGGRATPNDVKAEEGHAPTKKSGGSSRGRSGRNRGHVGDSHHRSTKGSNRSAVTGAAPASSTASTTNSTAAAVATETTTEHPPSEAPQTTADVKPENTDTSAGLSSSKTDVKHEDTSSTTESASRPATTAVDRKADVENTALSTAKPENVTQMPVETSTASTVVSAAPSTSASTAGATAPTPLEASSSNVTLSDNSMLSQPTLLSSQPTISNTADSPGRSGSSASIQDLIHLTIEKNYSQPPGLPTNTVDLTVKTPRPSQQAHPPSTEPRRLVSPTLQPTTNSLPEVINLARSSPFTRGATPESNLPAESMRLPPRPSPQQTFPPAVSASASLPPTSLSSGKLYLFAVAMCH</sequence>
<evidence type="ECO:0000313" key="6">
    <source>
        <dbReference type="WBParaSite" id="SSLN_0001775701-mRNA-1"/>
    </source>
</evidence>
<dbReference type="SMART" id="SM00717">
    <property type="entry name" value="SANT"/>
    <property type="match status" value="1"/>
</dbReference>
<dbReference type="InterPro" id="IPR001005">
    <property type="entry name" value="SANT/Myb"/>
</dbReference>
<dbReference type="EMBL" id="UYSU01041982">
    <property type="protein sequence ID" value="VDM03494.1"/>
    <property type="molecule type" value="Genomic_DNA"/>
</dbReference>
<feature type="domain" description="SANT" evidence="3">
    <location>
        <begin position="109"/>
        <end position="159"/>
    </location>
</feature>
<reference evidence="4 5" key="2">
    <citation type="submission" date="2018-11" db="EMBL/GenBank/DDBJ databases">
        <authorList>
            <consortium name="Pathogen Informatics"/>
        </authorList>
    </citation>
    <scope>NUCLEOTIDE SEQUENCE [LARGE SCALE GENOMIC DNA]</scope>
    <source>
        <strain evidence="4 5">NST_G2</strain>
    </source>
</reference>
<dbReference type="GO" id="GO:0000785">
    <property type="term" value="C:chromatin"/>
    <property type="evidence" value="ECO:0007669"/>
    <property type="project" value="TreeGrafter"/>
</dbReference>
<feature type="compositionally biased region" description="Polar residues" evidence="2">
    <location>
        <begin position="393"/>
        <end position="432"/>
    </location>
</feature>
<accession>A0A183TKW0</accession>
<dbReference type="InterPro" id="IPR009057">
    <property type="entry name" value="Homeodomain-like_sf"/>
</dbReference>
<dbReference type="WBParaSite" id="SSLN_0001775701-mRNA-1">
    <property type="protein sequence ID" value="SSLN_0001775701-mRNA-1"/>
    <property type="gene ID" value="SSLN_0001775701"/>
</dbReference>
<dbReference type="Gene3D" id="1.10.10.60">
    <property type="entry name" value="Homeodomain-like"/>
    <property type="match status" value="1"/>
</dbReference>
<feature type="compositionally biased region" description="Basic residues" evidence="2">
    <location>
        <begin position="163"/>
        <end position="174"/>
    </location>
</feature>
<evidence type="ECO:0000259" key="3">
    <source>
        <dbReference type="PROSITE" id="PS51293"/>
    </source>
</evidence>
<feature type="region of interest" description="Disordered" evidence="2">
    <location>
        <begin position="445"/>
        <end position="490"/>
    </location>
</feature>
<evidence type="ECO:0000256" key="2">
    <source>
        <dbReference type="SAM" id="MobiDB-lite"/>
    </source>
</evidence>